<dbReference type="GO" id="GO:0006952">
    <property type="term" value="P:defense response"/>
    <property type="evidence" value="ECO:0007669"/>
    <property type="project" value="InterPro"/>
</dbReference>
<protein>
    <recommendedName>
        <fullName evidence="1">Bet v I/Major latex protein domain-containing protein</fullName>
    </recommendedName>
</protein>
<evidence type="ECO:0000313" key="2">
    <source>
        <dbReference type="EMBL" id="CAK7327816.1"/>
    </source>
</evidence>
<dbReference type="InterPro" id="IPR051761">
    <property type="entry name" value="MLP-like_ligand-binding"/>
</dbReference>
<dbReference type="SUPFAM" id="SSF55961">
    <property type="entry name" value="Bet v1-like"/>
    <property type="match status" value="1"/>
</dbReference>
<proteinExistence type="predicted"/>
<sequence>MGNSTSVVIHDINVNFGTLPEKPLPVNVNKAAEITLYSSSVEKDIGDTSSEVLEIPFECSTDAFFKFFKEEANKLHRTSDDKKVVNNTDSGKWIFFNPTDTSETIKYKVIAIDEVSKNITFEVLEGEMMQFYKNFTVTLEVTADSTAKWTIEYVKIDPDKPNSDVSFELLRHLSIAVNAYIKSDGEA</sequence>
<reference evidence="2 3" key="1">
    <citation type="submission" date="2024-01" db="EMBL/GenBank/DDBJ databases">
        <authorList>
            <person name="Waweru B."/>
        </authorList>
    </citation>
    <scope>NUCLEOTIDE SEQUENCE [LARGE SCALE GENOMIC DNA]</scope>
</reference>
<evidence type="ECO:0000259" key="1">
    <source>
        <dbReference type="SMART" id="SM01037"/>
    </source>
</evidence>
<keyword evidence="3" id="KW-1185">Reference proteome</keyword>
<dbReference type="AlphaFoldDB" id="A0AAV1R655"/>
<evidence type="ECO:0000313" key="3">
    <source>
        <dbReference type="Proteomes" id="UP001314170"/>
    </source>
</evidence>
<gene>
    <name evidence="2" type="ORF">DCAF_LOCUS5534</name>
</gene>
<dbReference type="Proteomes" id="UP001314170">
    <property type="component" value="Unassembled WGS sequence"/>
</dbReference>
<dbReference type="Gene3D" id="3.30.530.20">
    <property type="match status" value="1"/>
</dbReference>
<accession>A0AAV1R655</accession>
<name>A0AAV1R655_9ROSI</name>
<dbReference type="SMART" id="SM01037">
    <property type="entry name" value="Bet_v_1"/>
    <property type="match status" value="1"/>
</dbReference>
<feature type="domain" description="Bet v I/Major latex protein" evidence="1">
    <location>
        <begin position="48"/>
        <end position="184"/>
    </location>
</feature>
<organism evidence="2 3">
    <name type="scientific">Dovyalis caffra</name>
    <dbReference type="NCBI Taxonomy" id="77055"/>
    <lineage>
        <taxon>Eukaryota</taxon>
        <taxon>Viridiplantae</taxon>
        <taxon>Streptophyta</taxon>
        <taxon>Embryophyta</taxon>
        <taxon>Tracheophyta</taxon>
        <taxon>Spermatophyta</taxon>
        <taxon>Magnoliopsida</taxon>
        <taxon>eudicotyledons</taxon>
        <taxon>Gunneridae</taxon>
        <taxon>Pentapetalae</taxon>
        <taxon>rosids</taxon>
        <taxon>fabids</taxon>
        <taxon>Malpighiales</taxon>
        <taxon>Salicaceae</taxon>
        <taxon>Flacourtieae</taxon>
        <taxon>Dovyalis</taxon>
    </lineage>
</organism>
<dbReference type="EMBL" id="CAWUPB010000870">
    <property type="protein sequence ID" value="CAK7327816.1"/>
    <property type="molecule type" value="Genomic_DNA"/>
</dbReference>
<dbReference type="PANTHER" id="PTHR31907">
    <property type="entry name" value="MLP-LIKE PROTEIN 423"/>
    <property type="match status" value="1"/>
</dbReference>
<dbReference type="InterPro" id="IPR023393">
    <property type="entry name" value="START-like_dom_sf"/>
</dbReference>
<dbReference type="InterPro" id="IPR000916">
    <property type="entry name" value="Bet_v_I/MLP"/>
</dbReference>
<dbReference type="Pfam" id="PF00407">
    <property type="entry name" value="Bet_v_1"/>
    <property type="match status" value="1"/>
</dbReference>
<comment type="caution">
    <text evidence="2">The sequence shown here is derived from an EMBL/GenBank/DDBJ whole genome shotgun (WGS) entry which is preliminary data.</text>
</comment>